<feature type="coiled-coil region" evidence="1">
    <location>
        <begin position="67"/>
        <end position="145"/>
    </location>
</feature>
<protein>
    <submittedName>
        <fullName evidence="3">Uncharacterized protein</fullName>
    </submittedName>
</protein>
<keyword evidence="1" id="KW-0175">Coiled coil</keyword>
<feature type="compositionally biased region" description="Basic and acidic residues" evidence="2">
    <location>
        <begin position="217"/>
        <end position="264"/>
    </location>
</feature>
<organism evidence="3 4">
    <name type="scientific">Staphylococcus microti</name>
    <dbReference type="NCBI Taxonomy" id="569857"/>
    <lineage>
        <taxon>Bacteria</taxon>
        <taxon>Bacillati</taxon>
        <taxon>Bacillota</taxon>
        <taxon>Bacilli</taxon>
        <taxon>Bacillales</taxon>
        <taxon>Staphylococcaceae</taxon>
        <taxon>Staphylococcus</taxon>
    </lineage>
</organism>
<evidence type="ECO:0000256" key="2">
    <source>
        <dbReference type="SAM" id="MobiDB-lite"/>
    </source>
</evidence>
<dbReference type="RefSeq" id="WP_176579756.1">
    <property type="nucleotide sequence ID" value="NZ_JXWY01000005.1"/>
</dbReference>
<dbReference type="Proteomes" id="UP000254100">
    <property type="component" value="Unassembled WGS sequence"/>
</dbReference>
<proteinExistence type="predicted"/>
<gene>
    <name evidence="3" type="ORF">NCTC13832_00428</name>
</gene>
<evidence type="ECO:0000313" key="4">
    <source>
        <dbReference type="Proteomes" id="UP000254100"/>
    </source>
</evidence>
<evidence type="ECO:0000313" key="3">
    <source>
        <dbReference type="EMBL" id="SUM56770.1"/>
    </source>
</evidence>
<accession>A0A380GST6</accession>
<feature type="region of interest" description="Disordered" evidence="2">
    <location>
        <begin position="194"/>
        <end position="264"/>
    </location>
</feature>
<dbReference type="EMBL" id="UHDT01000001">
    <property type="protein sequence ID" value="SUM56770.1"/>
    <property type="molecule type" value="Genomic_DNA"/>
</dbReference>
<reference evidence="3 4" key="1">
    <citation type="submission" date="2018-06" db="EMBL/GenBank/DDBJ databases">
        <authorList>
            <consortium name="Pathogen Informatics"/>
            <person name="Doyle S."/>
        </authorList>
    </citation>
    <scope>NUCLEOTIDE SEQUENCE [LARGE SCALE GENOMIC DNA]</scope>
    <source>
        <strain evidence="3 4">NCTC13832</strain>
    </source>
</reference>
<evidence type="ECO:0000256" key="1">
    <source>
        <dbReference type="SAM" id="Coils"/>
    </source>
</evidence>
<sequence>MNKKVKMLINVLPVFLVPLILERQKFKKHPDVQKTVATSKTVAKQTGRAATQVKTSVANHSQQLKSRIKAKKVRHDYKKAVKQAEAEQRAMHPDNVHARGNELAKQNSKNVKKLDKKLQKAIDKRHKAEEKAQAHRQKVMKKEMARMQKHAKQVGFVPSTIDPDVEAHGEKLAKQNKKGINKMDKKLQKAIAKRHKIEDKMREKRQKVMKKQLHALKKQEATKTPKDTTQSKHDTQRIKTLSDRHDTKDTTYRNDQIHNESPDL</sequence>
<dbReference type="AlphaFoldDB" id="A0A380GST6"/>
<name>A0A380GST6_9STAP</name>
<feature type="compositionally biased region" description="Basic residues" evidence="2">
    <location>
        <begin position="203"/>
        <end position="216"/>
    </location>
</feature>